<dbReference type="Pfam" id="PF01747">
    <property type="entry name" value="ATP-sulfurylase"/>
    <property type="match status" value="1"/>
</dbReference>
<keyword evidence="4 8" id="KW-0547">Nucleotide-binding</keyword>
<evidence type="ECO:0000256" key="1">
    <source>
        <dbReference type="ARBA" id="ARBA00005048"/>
    </source>
</evidence>
<dbReference type="InterPro" id="IPR002650">
    <property type="entry name" value="Sulphate_adenylyltransferase"/>
</dbReference>
<dbReference type="HAMAP" id="MF_00066">
    <property type="entry name" value="Sulf_adenylyltr"/>
    <property type="match status" value="1"/>
</dbReference>
<evidence type="ECO:0000256" key="4">
    <source>
        <dbReference type="ARBA" id="ARBA00022741"/>
    </source>
</evidence>
<keyword evidence="5 8" id="KW-0067">ATP-binding</keyword>
<name>A0A7Y0L0G5_9FIRM</name>
<comment type="pathway">
    <text evidence="1 8">Sulfur metabolism; hydrogen sulfide biosynthesis; sulfite from sulfate: step 1/3.</text>
</comment>
<evidence type="ECO:0000256" key="2">
    <source>
        <dbReference type="ARBA" id="ARBA00022679"/>
    </source>
</evidence>
<dbReference type="SUPFAM" id="SSF88697">
    <property type="entry name" value="PUA domain-like"/>
    <property type="match status" value="1"/>
</dbReference>
<dbReference type="Gene3D" id="3.10.400.10">
    <property type="entry name" value="Sulfate adenylyltransferase"/>
    <property type="match status" value="1"/>
</dbReference>
<dbReference type="PANTHER" id="PTHR43509:SF1">
    <property type="entry name" value="SULFATE ADENYLYLTRANSFERASE"/>
    <property type="match status" value="1"/>
</dbReference>
<evidence type="ECO:0000313" key="11">
    <source>
        <dbReference type="EMBL" id="NMP21059.1"/>
    </source>
</evidence>
<evidence type="ECO:0000256" key="5">
    <source>
        <dbReference type="ARBA" id="ARBA00022840"/>
    </source>
</evidence>
<dbReference type="NCBIfam" id="TIGR00339">
    <property type="entry name" value="sopT"/>
    <property type="match status" value="1"/>
</dbReference>
<comment type="caution">
    <text evidence="11">The sequence shown here is derived from an EMBL/GenBank/DDBJ whole genome shotgun (WGS) entry which is preliminary data.</text>
</comment>
<dbReference type="AlphaFoldDB" id="A0A7Y0L0G5"/>
<evidence type="ECO:0000256" key="7">
    <source>
        <dbReference type="ARBA" id="ARBA00049370"/>
    </source>
</evidence>
<evidence type="ECO:0000256" key="3">
    <source>
        <dbReference type="ARBA" id="ARBA00022695"/>
    </source>
</evidence>
<dbReference type="InterPro" id="IPR014729">
    <property type="entry name" value="Rossmann-like_a/b/a_fold"/>
</dbReference>
<keyword evidence="2 8" id="KW-0808">Transferase</keyword>
<evidence type="ECO:0000259" key="10">
    <source>
        <dbReference type="Pfam" id="PF14306"/>
    </source>
</evidence>
<dbReference type="EMBL" id="JABBVZ010000003">
    <property type="protein sequence ID" value="NMP21059.1"/>
    <property type="molecule type" value="Genomic_DNA"/>
</dbReference>
<dbReference type="UniPathway" id="UPA00140">
    <property type="reaction ID" value="UER00204"/>
</dbReference>
<gene>
    <name evidence="8 11" type="primary">sat</name>
    <name evidence="11" type="ORF">HIJ39_01640</name>
</gene>
<protein>
    <recommendedName>
        <fullName evidence="8">Sulfate adenylyltransferase</fullName>
        <ecNumber evidence="8">2.7.7.4</ecNumber>
    </recommendedName>
    <alternativeName>
        <fullName evidence="8">ATP-sulfurylase</fullName>
    </alternativeName>
    <alternativeName>
        <fullName evidence="8">Sulfate adenylate transferase</fullName>
        <shortName evidence="8">SAT</shortName>
    </alternativeName>
</protein>
<dbReference type="Gene3D" id="3.40.50.620">
    <property type="entry name" value="HUPs"/>
    <property type="match status" value="1"/>
</dbReference>
<evidence type="ECO:0000259" key="9">
    <source>
        <dbReference type="Pfam" id="PF01747"/>
    </source>
</evidence>
<dbReference type="NCBIfam" id="NF003166">
    <property type="entry name" value="PRK04149.1"/>
    <property type="match status" value="1"/>
</dbReference>
<accession>A0A7Y0L0G5</accession>
<sequence length="386" mass="43684">MRTPSLIEPHGGLLVEQELPLAIAKELVQTLSHVPQVPLDRFHYDDVICLATGVFSPLRGFQDRHQVRSVLETMRLPDGQVWPIPITLPAVSDVSARIQKSRLVRLTLESHTVAIMHVDDIFWQDPEEEARLVYGTTDPAHPGVRRMLSESPIRLAGPVTLTEEPIFEENPVLTPREMRALIRERGWTTVAAFQTRNPLHRAHEYIQKVVLETVDGLVVHPLIGTTKSDDVPARVRWQVYQTLLGEYYPKSRTYLSGFPAAMRYGGPREALLHALARKNYGFTHFIVGRDHAGVGAFYHPLASQQIFHRFSPEEIGITIVPAEPAFFCRKCQQMATARTCPHDASQHEKLSGTRVRTTLKQGNFLPPETIRPEVEAILHAYYRDLS</sequence>
<dbReference type="GO" id="GO:0004781">
    <property type="term" value="F:sulfate adenylyltransferase (ATP) activity"/>
    <property type="evidence" value="ECO:0007669"/>
    <property type="project" value="UniProtKB-UniRule"/>
</dbReference>
<keyword evidence="12" id="KW-1185">Reference proteome</keyword>
<organism evidence="11 12">
    <name type="scientific">Sulfobacillus harzensis</name>
    <dbReference type="NCBI Taxonomy" id="2729629"/>
    <lineage>
        <taxon>Bacteria</taxon>
        <taxon>Bacillati</taxon>
        <taxon>Bacillota</taxon>
        <taxon>Clostridia</taxon>
        <taxon>Eubacteriales</taxon>
        <taxon>Clostridiales Family XVII. Incertae Sedis</taxon>
        <taxon>Sulfobacillus</taxon>
    </lineage>
</organism>
<proteinExistence type="inferred from homology"/>
<dbReference type="GO" id="GO:0005524">
    <property type="term" value="F:ATP binding"/>
    <property type="evidence" value="ECO:0007669"/>
    <property type="project" value="UniProtKB-KW"/>
</dbReference>
<evidence type="ECO:0000256" key="6">
    <source>
        <dbReference type="ARBA" id="ARBA00037980"/>
    </source>
</evidence>
<dbReference type="InterPro" id="IPR024951">
    <property type="entry name" value="Sulfurylase_cat_dom"/>
</dbReference>
<reference evidence="11 12" key="1">
    <citation type="submission" date="2020-04" db="EMBL/GenBank/DDBJ databases">
        <authorList>
            <person name="Zhang R."/>
            <person name="Schippers A."/>
        </authorList>
    </citation>
    <scope>NUCLEOTIDE SEQUENCE [LARGE SCALE GENOMIC DNA]</scope>
    <source>
        <strain evidence="11 12">DSM 109850</strain>
    </source>
</reference>
<feature type="domain" description="Sulphate adenylyltransferase catalytic" evidence="9">
    <location>
        <begin position="172"/>
        <end position="380"/>
    </location>
</feature>
<dbReference type="GO" id="GO:0070814">
    <property type="term" value="P:hydrogen sulfide biosynthetic process"/>
    <property type="evidence" value="ECO:0007669"/>
    <property type="project" value="UniProtKB-UniRule"/>
</dbReference>
<dbReference type="InterPro" id="IPR015947">
    <property type="entry name" value="PUA-like_sf"/>
</dbReference>
<dbReference type="InterPro" id="IPR020792">
    <property type="entry name" value="SO4_adenylyltransferase_pro"/>
</dbReference>
<dbReference type="SUPFAM" id="SSF52374">
    <property type="entry name" value="Nucleotidylyl transferase"/>
    <property type="match status" value="1"/>
</dbReference>
<evidence type="ECO:0000256" key="8">
    <source>
        <dbReference type="HAMAP-Rule" id="MF_00066"/>
    </source>
</evidence>
<evidence type="ECO:0000313" key="12">
    <source>
        <dbReference type="Proteomes" id="UP000533476"/>
    </source>
</evidence>
<dbReference type="Pfam" id="PF14306">
    <property type="entry name" value="PUA_2"/>
    <property type="match status" value="1"/>
</dbReference>
<dbReference type="PANTHER" id="PTHR43509">
    <property type="match status" value="1"/>
</dbReference>
<comment type="similarity">
    <text evidence="6 8">Belongs to the sulfate adenylyltransferase family.</text>
</comment>
<comment type="catalytic activity">
    <reaction evidence="7 8">
        <text>sulfate + ATP + H(+) = adenosine 5'-phosphosulfate + diphosphate</text>
        <dbReference type="Rhea" id="RHEA:18133"/>
        <dbReference type="ChEBI" id="CHEBI:15378"/>
        <dbReference type="ChEBI" id="CHEBI:16189"/>
        <dbReference type="ChEBI" id="CHEBI:30616"/>
        <dbReference type="ChEBI" id="CHEBI:33019"/>
        <dbReference type="ChEBI" id="CHEBI:58243"/>
        <dbReference type="EC" id="2.7.7.4"/>
    </reaction>
</comment>
<keyword evidence="3 8" id="KW-0548">Nucleotidyltransferase</keyword>
<feature type="domain" description="ATP-sulfurylase PUA-like" evidence="10">
    <location>
        <begin position="7"/>
        <end position="163"/>
    </location>
</feature>
<dbReference type="RefSeq" id="WP_169096013.1">
    <property type="nucleotide sequence ID" value="NZ_JABBVZ010000003.1"/>
</dbReference>
<dbReference type="InterPro" id="IPR025980">
    <property type="entry name" value="ATP-Sase_PUA-like_dom"/>
</dbReference>
<dbReference type="GO" id="GO:0000103">
    <property type="term" value="P:sulfate assimilation"/>
    <property type="evidence" value="ECO:0007669"/>
    <property type="project" value="UniProtKB-UniRule"/>
</dbReference>
<dbReference type="EC" id="2.7.7.4" evidence="8"/>
<dbReference type="Proteomes" id="UP000533476">
    <property type="component" value="Unassembled WGS sequence"/>
</dbReference>
<dbReference type="CDD" id="cd00517">
    <property type="entry name" value="ATPS"/>
    <property type="match status" value="1"/>
</dbReference>